<dbReference type="InterPro" id="IPR022935">
    <property type="entry name" value="ClpS"/>
</dbReference>
<dbReference type="InterPro" id="IPR003769">
    <property type="entry name" value="ClpS_core"/>
</dbReference>
<dbReference type="Pfam" id="PF02617">
    <property type="entry name" value="ClpS"/>
    <property type="match status" value="1"/>
</dbReference>
<accession>A0A1V1P4R3</accession>
<comment type="function">
    <text evidence="1">Involved in the modulation of the specificity of the ClpAP-mediated ATP-dependent protein degradation.</text>
</comment>
<keyword evidence="3" id="KW-0378">Hydrolase</keyword>
<proteinExistence type="inferred from homology"/>
<dbReference type="EMBL" id="ATBP01000544">
    <property type="protein sequence ID" value="ETR69847.1"/>
    <property type="molecule type" value="Genomic_DNA"/>
</dbReference>
<dbReference type="GO" id="GO:0008233">
    <property type="term" value="F:peptidase activity"/>
    <property type="evidence" value="ECO:0007669"/>
    <property type="project" value="UniProtKB-KW"/>
</dbReference>
<dbReference type="GO" id="GO:0030163">
    <property type="term" value="P:protein catabolic process"/>
    <property type="evidence" value="ECO:0007669"/>
    <property type="project" value="InterPro"/>
</dbReference>
<dbReference type="InterPro" id="IPR014719">
    <property type="entry name" value="Ribosomal_bL12_C/ClpS-like"/>
</dbReference>
<protein>
    <recommendedName>
        <fullName evidence="1">ATP-dependent Clp protease adapter protein ClpS</fullName>
    </recommendedName>
</protein>
<evidence type="ECO:0000256" key="1">
    <source>
        <dbReference type="HAMAP-Rule" id="MF_00302"/>
    </source>
</evidence>
<evidence type="ECO:0000313" key="4">
    <source>
        <dbReference type="Proteomes" id="UP000189670"/>
    </source>
</evidence>
<dbReference type="SUPFAM" id="SSF54736">
    <property type="entry name" value="ClpS-like"/>
    <property type="match status" value="1"/>
</dbReference>
<sequence length="105" mass="12199">MEWEESTDVVEDTDTDSKEEIVEPRLYKVIMHNDHYTTMEFVVYVLETVFHKSLDEAMTTMLSVHNKGSGICGVYTAEVAETKIYKVHQMARAQEFPLKCTMEEE</sequence>
<dbReference type="PANTHER" id="PTHR33473">
    <property type="entry name" value="ATP-DEPENDENT CLP PROTEASE ADAPTER PROTEIN CLPS1, CHLOROPLASTIC"/>
    <property type="match status" value="1"/>
</dbReference>
<reference evidence="4" key="1">
    <citation type="submission" date="2012-11" db="EMBL/GenBank/DDBJ databases">
        <authorList>
            <person name="Lucero-Rivera Y.E."/>
            <person name="Tovar-Ramirez D."/>
        </authorList>
    </citation>
    <scope>NUCLEOTIDE SEQUENCE [LARGE SCALE GENOMIC DNA]</scope>
    <source>
        <strain evidence="4">Araruama</strain>
    </source>
</reference>
<comment type="subunit">
    <text evidence="1">Binds to the N-terminal domain of the chaperone ClpA.</text>
</comment>
<dbReference type="HAMAP" id="MF_00302">
    <property type="entry name" value="ClpS"/>
    <property type="match status" value="1"/>
</dbReference>
<feature type="domain" description="Adaptor protein ClpS core" evidence="2">
    <location>
        <begin position="23"/>
        <end position="101"/>
    </location>
</feature>
<dbReference type="FunFam" id="3.30.1390.10:FF:000002">
    <property type="entry name" value="ATP-dependent Clp protease adapter protein ClpS"/>
    <property type="match status" value="1"/>
</dbReference>
<comment type="similarity">
    <text evidence="1">Belongs to the ClpS family.</text>
</comment>
<organism evidence="3 4">
    <name type="scientific">Candidatus Magnetoglobus multicellularis str. Araruama</name>
    <dbReference type="NCBI Taxonomy" id="890399"/>
    <lineage>
        <taxon>Bacteria</taxon>
        <taxon>Pseudomonadati</taxon>
        <taxon>Thermodesulfobacteriota</taxon>
        <taxon>Desulfobacteria</taxon>
        <taxon>Desulfobacterales</taxon>
        <taxon>Desulfobacteraceae</taxon>
        <taxon>Candidatus Magnetoglobus</taxon>
    </lineage>
</organism>
<gene>
    <name evidence="1" type="primary">clpS</name>
    <name evidence="3" type="ORF">OMM_09251</name>
</gene>
<dbReference type="PANTHER" id="PTHR33473:SF19">
    <property type="entry name" value="ATP-DEPENDENT CLP PROTEASE ADAPTER PROTEIN CLPS"/>
    <property type="match status" value="1"/>
</dbReference>
<dbReference type="GO" id="GO:0006508">
    <property type="term" value="P:proteolysis"/>
    <property type="evidence" value="ECO:0007669"/>
    <property type="project" value="UniProtKB-UniRule"/>
</dbReference>
<dbReference type="AlphaFoldDB" id="A0A1V1P4R3"/>
<keyword evidence="3" id="KW-0645">Protease</keyword>
<comment type="caution">
    <text evidence="3">The sequence shown here is derived from an EMBL/GenBank/DDBJ whole genome shotgun (WGS) entry which is preliminary data.</text>
</comment>
<dbReference type="Gene3D" id="3.30.1390.10">
    <property type="match status" value="1"/>
</dbReference>
<evidence type="ECO:0000313" key="3">
    <source>
        <dbReference type="EMBL" id="ETR69847.1"/>
    </source>
</evidence>
<name>A0A1V1P4R3_9BACT</name>
<evidence type="ECO:0000259" key="2">
    <source>
        <dbReference type="Pfam" id="PF02617"/>
    </source>
</evidence>
<dbReference type="Proteomes" id="UP000189670">
    <property type="component" value="Unassembled WGS sequence"/>
</dbReference>